<dbReference type="RefSeq" id="WP_242938338.1">
    <property type="nucleotide sequence ID" value="NZ_CP094326.1"/>
</dbReference>
<keyword evidence="1" id="KW-0472">Membrane</keyword>
<keyword evidence="1" id="KW-0812">Transmembrane</keyword>
<dbReference type="Proteomes" id="UP000829476">
    <property type="component" value="Chromosome"/>
</dbReference>
<protein>
    <submittedName>
        <fullName evidence="2">BatD family protein</fullName>
    </submittedName>
</protein>
<dbReference type="Pfam" id="PF13584">
    <property type="entry name" value="BatD"/>
    <property type="match status" value="2"/>
</dbReference>
<feature type="transmembrane region" description="Helical" evidence="1">
    <location>
        <begin position="446"/>
        <end position="470"/>
    </location>
</feature>
<accession>A0ABY3YQQ5</accession>
<evidence type="ECO:0000256" key="1">
    <source>
        <dbReference type="SAM" id="Phobius"/>
    </source>
</evidence>
<proteinExistence type="predicted"/>
<name>A0ABY3YQQ5_9FLAO</name>
<organism evidence="2 3">
    <name type="scientific">Zhouia spongiae</name>
    <dbReference type="NCBI Taxonomy" id="2202721"/>
    <lineage>
        <taxon>Bacteria</taxon>
        <taxon>Pseudomonadati</taxon>
        <taxon>Bacteroidota</taxon>
        <taxon>Flavobacteriia</taxon>
        <taxon>Flavobacteriales</taxon>
        <taxon>Flavobacteriaceae</taxon>
        <taxon>Zhouia</taxon>
    </lineage>
</organism>
<dbReference type="InterPro" id="IPR025738">
    <property type="entry name" value="BatD"/>
</dbReference>
<dbReference type="PANTHER" id="PTHR40940">
    <property type="entry name" value="PROTEIN BATD-RELATED"/>
    <property type="match status" value="1"/>
</dbReference>
<evidence type="ECO:0000313" key="2">
    <source>
        <dbReference type="EMBL" id="UNY99970.1"/>
    </source>
</evidence>
<sequence length="595" mass="66814">MDLIHKMKKYFLYILLIISSLGYAQDEIKFEAKVSKEKLGLNERLRIDFEMNKDGDNFIPPSFENFRVLMGPSQSVSQSWINGKRSFSKTYSYILSPKSRGTFTIKQAVIEIDGNTYKTVPITIEVTAAVDNPNAPKGVDDIADENLHLVAEISNPNPYLNEAVSILYKLYVSPKISVSDYRPIDNPKYNNFWSQDININRRKVEQGTYKGKPYRFVVLKKVVLYPQKTGALEIEPLTLDVTVDVPTNKQDIFGGRVYKQTHKTIAAGSRTIRVKPLPENGKPEGFTGAVGNFDFNVIPSKTDLKAGESLQSKIEISGKGNLKLFDLPKLKLPNSVEVYDPEFKSNVSTSISGMQGKVADNYTVVPQYKGKFQIPAISFSFFDPKLEKYVTLTSQEHIINVYEGPTNNNEDVADSDQIQKQAVAGTDSSFKFLKLNPDLQPVDSTAFFGSTAFYILLFGPLFFIPLFIVIGKKKKALEADIEGNKRRKANRLAKKYLSEAKKNLGHKEAFYEAMERALHNYLKAKLKIETSDFSKEKITQLLTSKGADSTSVTSFIALLNSCELARYTPTSNVTMQLDYDKAANTISQIDKQVKV</sequence>
<gene>
    <name evidence="2" type="ORF">MQE36_06380</name>
</gene>
<keyword evidence="3" id="KW-1185">Reference proteome</keyword>
<reference evidence="2 3" key="1">
    <citation type="journal article" date="2018" name="Int. J. Syst. Evol. Microbiol.">
        <title>Zhouia spongiae sp. nov., isolated from a marine sponge.</title>
        <authorList>
            <person name="Zhuang L."/>
            <person name="Lin B."/>
            <person name="Qin F."/>
            <person name="Luo L."/>
        </authorList>
    </citation>
    <scope>NUCLEOTIDE SEQUENCE [LARGE SCALE GENOMIC DNA]</scope>
    <source>
        <strain evidence="2 3">HN-Y44</strain>
    </source>
</reference>
<keyword evidence="1" id="KW-1133">Transmembrane helix</keyword>
<dbReference type="EMBL" id="CP094326">
    <property type="protein sequence ID" value="UNY99970.1"/>
    <property type="molecule type" value="Genomic_DNA"/>
</dbReference>
<dbReference type="PANTHER" id="PTHR40940:SF2">
    <property type="entry name" value="BATD"/>
    <property type="match status" value="1"/>
</dbReference>
<evidence type="ECO:0000313" key="3">
    <source>
        <dbReference type="Proteomes" id="UP000829476"/>
    </source>
</evidence>